<keyword evidence="2" id="KW-0472">Membrane</keyword>
<accession>A0ABX2FB30</accession>
<evidence type="ECO:0000256" key="1">
    <source>
        <dbReference type="SAM" id="MobiDB-lite"/>
    </source>
</evidence>
<keyword evidence="4" id="KW-1185">Reference proteome</keyword>
<feature type="compositionally biased region" description="Low complexity" evidence="1">
    <location>
        <begin position="275"/>
        <end position="285"/>
    </location>
</feature>
<comment type="caution">
    <text evidence="3">The sequence shown here is derived from an EMBL/GenBank/DDBJ whole genome shotgun (WGS) entry which is preliminary data.</text>
</comment>
<feature type="transmembrane region" description="Helical" evidence="2">
    <location>
        <begin position="12"/>
        <end position="30"/>
    </location>
</feature>
<keyword evidence="2" id="KW-1133">Transmembrane helix</keyword>
<dbReference type="InterPro" id="IPR026467">
    <property type="entry name" value="Ser/Gly_Cys_C_dom"/>
</dbReference>
<evidence type="ECO:0000256" key="2">
    <source>
        <dbReference type="SAM" id="Phobius"/>
    </source>
</evidence>
<keyword evidence="2" id="KW-0812">Transmembrane</keyword>
<dbReference type="RefSeq" id="WP_173137674.1">
    <property type="nucleotide sequence ID" value="NZ_CBCSGW010000057.1"/>
</dbReference>
<dbReference type="EMBL" id="JAAATY010000020">
    <property type="protein sequence ID" value="NRN68497.1"/>
    <property type="molecule type" value="Genomic_DNA"/>
</dbReference>
<sequence>MQNPWGLSGPDFIVLYAIGFVIACVATLVLRKRARSAPLAAQHEPLTADETAYLAGGWPRMVESTLADLVERNVIRVQRNGLLYPVADSGFVPESTLEDRLVSRVAGRPGRPLHYHLATLNKLPDYDQVRDDLVRRGLLFDGGTRGRAALAALPLFVLAVIGIARWINGVNLGFPVGYLSMLLILTLVTIVFALRPIKAGPTGAGMRALRDPSRGERSERAVDAVARHGLRAYPDVTISASFRESRVGLRSYDNGSTVSTGAAAGIGWSGGSSCSSGSSSGSSSSCGGGGGGCGGGGS</sequence>
<organism evidence="3 4">
    <name type="scientific">Kibdelosporangium persicum</name>
    <dbReference type="NCBI Taxonomy" id="2698649"/>
    <lineage>
        <taxon>Bacteria</taxon>
        <taxon>Bacillati</taxon>
        <taxon>Actinomycetota</taxon>
        <taxon>Actinomycetes</taxon>
        <taxon>Pseudonocardiales</taxon>
        <taxon>Pseudonocardiaceae</taxon>
        <taxon>Kibdelosporangium</taxon>
    </lineage>
</organism>
<feature type="transmembrane region" description="Helical" evidence="2">
    <location>
        <begin position="173"/>
        <end position="194"/>
    </location>
</feature>
<feature type="transmembrane region" description="Helical" evidence="2">
    <location>
        <begin position="148"/>
        <end position="167"/>
    </location>
</feature>
<evidence type="ECO:0000313" key="4">
    <source>
        <dbReference type="Proteomes" id="UP000763557"/>
    </source>
</evidence>
<proteinExistence type="predicted"/>
<dbReference type="Proteomes" id="UP000763557">
    <property type="component" value="Unassembled WGS sequence"/>
</dbReference>
<name>A0ABX2FB30_9PSEU</name>
<dbReference type="NCBIfam" id="TIGR04222">
    <property type="entry name" value="near_uncomplex"/>
    <property type="match status" value="1"/>
</dbReference>
<gene>
    <name evidence="3" type="ORF">GC106_57400</name>
</gene>
<reference evidence="3 4" key="1">
    <citation type="submission" date="2020-01" db="EMBL/GenBank/DDBJ databases">
        <title>Kibdelosporangium persica a novel Actinomycetes from a hot desert in Iran.</title>
        <authorList>
            <person name="Safaei N."/>
            <person name="Zaburannyi N."/>
            <person name="Mueller R."/>
            <person name="Wink J."/>
        </authorList>
    </citation>
    <scope>NUCLEOTIDE SEQUENCE [LARGE SCALE GENOMIC DNA]</scope>
    <source>
        <strain evidence="3 4">4NS15</strain>
    </source>
</reference>
<protein>
    <submittedName>
        <fullName evidence="3">TIGR04222 domain-containing membrane protein</fullName>
    </submittedName>
</protein>
<feature type="compositionally biased region" description="Gly residues" evidence="1">
    <location>
        <begin position="286"/>
        <end position="298"/>
    </location>
</feature>
<feature type="region of interest" description="Disordered" evidence="1">
    <location>
        <begin position="275"/>
        <end position="298"/>
    </location>
</feature>
<evidence type="ECO:0000313" key="3">
    <source>
        <dbReference type="EMBL" id="NRN68497.1"/>
    </source>
</evidence>